<dbReference type="Gene3D" id="3.40.50.150">
    <property type="entry name" value="Vaccinia Virus protein VP39"/>
    <property type="match status" value="1"/>
</dbReference>
<organism evidence="1">
    <name type="scientific">uncultured organism MedDCM-OCT-S04-C375</name>
    <dbReference type="NCBI Taxonomy" id="743615"/>
    <lineage>
        <taxon>unclassified sequences</taxon>
        <taxon>environmental samples</taxon>
    </lineage>
</organism>
<sequence length="481" mass="56548">MIERDQLQYLKNILSLHNKHIDYNLLEKIIYTIKEEPDLEHNILDSFSTPQLNAKMNIVKHCDKLGLITDQTEITIFGCWYGSILIPELAPRVKKITAIDMDDRVVKIAKNKLFYNYENVNFVSDDIFKDFRTEYEKTDLFINTSCEHMRPMSEWGPIGPKSLYFNSKFGVPVTRKVPWWTRMKKTAHFAFQSNDMFNIDTHINCVNNIDEFKTQLPKNTEVLVEDEINDERGTRFTLIGKYYEKSNFSLYIDIPSEDIDIFDKNILKTGDTPMNIRTKEQFAKHYGDLCACKQIYADAIGADFILYEYDTNFTLWSENIKKQYPYLTMYNIINFYKIHLMYELSTKYDEILFLDFDVVPMKNENFFELWDLTKGIAVLNNNNKITKIDSVTDTSQTIRSPSSKYFNTQAMLIEKGLSPKNDVINTGIVGINKDHLVKLNYFENFKDNLAMMSELKNSSDIFPKKYYNILVGIMKHYFHLK</sequence>
<dbReference type="SUPFAM" id="SSF53335">
    <property type="entry name" value="S-adenosyl-L-methionine-dependent methyltransferases"/>
    <property type="match status" value="1"/>
</dbReference>
<dbReference type="InterPro" id="IPR029063">
    <property type="entry name" value="SAM-dependent_MTases_sf"/>
</dbReference>
<reference evidence="1" key="1">
    <citation type="journal article" date="2010" name="ISME J.">
        <title>Metagenome of the Mediterranean deep chlorophyll maximum studied by direct and fosmid library 454 pyrosequencing.</title>
        <authorList>
            <person name="Ghai R."/>
            <person name="Martin-Cuadrado A.B."/>
            <person name="Molto A.G."/>
            <person name="Heredia I.G."/>
            <person name="Cabrera R."/>
            <person name="Martin J."/>
            <person name="Verdu M."/>
            <person name="Deschamps P."/>
            <person name="Moreira D."/>
            <person name="Lopez-Garcia P."/>
            <person name="Mira A."/>
            <person name="Rodriguez-Valera F."/>
        </authorList>
    </citation>
    <scope>NUCLEOTIDE SEQUENCE</scope>
</reference>
<name>D6PK02_9ZZZZ</name>
<dbReference type="InterPro" id="IPR029044">
    <property type="entry name" value="Nucleotide-diphossugar_trans"/>
</dbReference>
<evidence type="ECO:0000313" key="1">
    <source>
        <dbReference type="EMBL" id="ADD96053.1"/>
    </source>
</evidence>
<dbReference type="SUPFAM" id="SSF53448">
    <property type="entry name" value="Nucleotide-diphospho-sugar transferases"/>
    <property type="match status" value="1"/>
</dbReference>
<proteinExistence type="predicted"/>
<dbReference type="Gene3D" id="3.90.550.10">
    <property type="entry name" value="Spore Coat Polysaccharide Biosynthesis Protein SpsA, Chain A"/>
    <property type="match status" value="1"/>
</dbReference>
<protein>
    <submittedName>
        <fullName evidence="1">Uncharacterized protein</fullName>
    </submittedName>
</protein>
<accession>D6PK02</accession>
<dbReference type="EMBL" id="GU943117">
    <property type="protein sequence ID" value="ADD96053.1"/>
    <property type="molecule type" value="Genomic_DNA"/>
</dbReference>
<dbReference type="AlphaFoldDB" id="D6PK02"/>